<proteinExistence type="predicted"/>
<gene>
    <name evidence="4" type="primary">omp1173</name>
</gene>
<dbReference type="RefSeq" id="WP_104758329.1">
    <property type="nucleotide sequence ID" value="NZ_FZMC01000031.1"/>
</dbReference>
<evidence type="ECO:0000256" key="1">
    <source>
        <dbReference type="SAM" id="MobiDB-lite"/>
    </source>
</evidence>
<name>A0A1M4NG13_HELAC</name>
<feature type="domain" description="SabA N-terminal extracellular adhesion" evidence="3">
    <location>
        <begin position="50"/>
        <end position="125"/>
    </location>
</feature>
<evidence type="ECO:0000313" key="4">
    <source>
        <dbReference type="EMBL" id="SFZ70935.1"/>
    </source>
</evidence>
<sequence length="681" mass="74039">MNIKKTTLKTALLSFTLAATLLHAEDDGYFVSIGYQIGGSTQMVKNAGAIKNLNDQYELLNSYLAQIADLRSSILRANNTQAITSAISSLKSFAEGNQSNKDTSPIYNITQSIISSVTAMWQLVGGNKTNFISLSQANCPQLAIQRHVFCEATYKEVEAAVKVLQAAASNLCPLSGCPTNGATGTTTAVATEVSSGSSSSGSSSSPNSNGTTMDVALQKVQFIMDTFSKYDVWIDWNFGGKTTFGDGKTTDGIPNQAYIKTYAFFNNIYQMLPLLQQALTLSTQNQNATQNLQAEAIGSGQSEQFKSNVYDAALTQQGIISNAQQIFSLFNSIPSEQLTLLQSAYFKLKSGCSASSGSSSSGSGSGNTGCQVPSNAKVVSLDAQISNIGNNVSYYGSATDTALQTSKDIYFLQQNTENIQNAYKNATNLSQEIQGLSYNKINVANIVTASVNKNAPAIDKYNYVINQAQQSEMNSALAAMAKNPFRNVGLINSQSSNGVMNGFGVQLGYKQFFGEKKRWGFRYYGFFDYNHTYIRSDIFSSASNVLTYGAASDFLYNFINDRQMNWFKKGGKFSFGAYGGIALAGTSWLNQDKVILFNTPQANASNTPYKADVSSSNFQFLFNFGVRANFAENSKGKHAIQHGIELGLKIPTINTNYYSFLGSKLSFRRTFSFYLNYVFAY</sequence>
<feature type="signal peptide" evidence="2">
    <location>
        <begin position="1"/>
        <end position="24"/>
    </location>
</feature>
<evidence type="ECO:0000256" key="2">
    <source>
        <dbReference type="SAM" id="SignalP"/>
    </source>
</evidence>
<keyword evidence="2" id="KW-0732">Signal</keyword>
<dbReference type="Pfam" id="PF18304">
    <property type="entry name" value="SabA_adhesion"/>
    <property type="match status" value="1"/>
</dbReference>
<accession>A0A1M4NG13</accession>
<reference evidence="4" key="1">
    <citation type="submission" date="2016-10" db="EMBL/GenBank/DDBJ databases">
        <title>Proteomic and phylogenetic analysis of the outer membrane protein repertoire of gastric Helicobacter species.</title>
        <authorList>
            <person name="Joosten M."/>
        </authorList>
    </citation>
    <scope>NUCLEOTIDE SEQUENCE</scope>
    <source>
        <strain evidence="4">Acino4</strain>
    </source>
</reference>
<dbReference type="EMBL" id="LT632962">
    <property type="protein sequence ID" value="SFZ70935.1"/>
    <property type="molecule type" value="Genomic_DNA"/>
</dbReference>
<feature type="region of interest" description="Disordered" evidence="1">
    <location>
        <begin position="190"/>
        <end position="210"/>
    </location>
</feature>
<dbReference type="PRINTS" id="PR01776">
    <property type="entry name" value="HPOMPFAMILY"/>
</dbReference>
<organism evidence="4">
    <name type="scientific">Helicobacter acinonychis</name>
    <name type="common">Helicobacter acinonyx</name>
    <dbReference type="NCBI Taxonomy" id="212"/>
    <lineage>
        <taxon>Bacteria</taxon>
        <taxon>Pseudomonadati</taxon>
        <taxon>Campylobacterota</taxon>
        <taxon>Epsilonproteobacteria</taxon>
        <taxon>Campylobacterales</taxon>
        <taxon>Helicobacteraceae</taxon>
        <taxon>Helicobacter</taxon>
    </lineage>
</organism>
<dbReference type="Pfam" id="PF01856">
    <property type="entry name" value="HP_OMP"/>
    <property type="match status" value="1"/>
</dbReference>
<protein>
    <submittedName>
        <fullName evidence="4">OMP1173</fullName>
    </submittedName>
</protein>
<dbReference type="AlphaFoldDB" id="A0A1M4NG13"/>
<dbReference type="InterPro" id="IPR002718">
    <property type="entry name" value="OMP_Helicobacter"/>
</dbReference>
<feature type="chain" id="PRO_5012996704" evidence="2">
    <location>
        <begin position="25"/>
        <end position="681"/>
    </location>
</feature>
<evidence type="ECO:0000259" key="3">
    <source>
        <dbReference type="Pfam" id="PF18304"/>
    </source>
</evidence>
<dbReference type="InterPro" id="IPR040838">
    <property type="entry name" value="SabA_N_adhesion"/>
</dbReference>